<organism evidence="3 4">
    <name type="scientific">Ophiocordyceps sinensis (strain Co18 / CGMCC 3.14243)</name>
    <name type="common">Yarsagumba caterpillar fungus</name>
    <name type="synonym">Hirsutella sinensis</name>
    <dbReference type="NCBI Taxonomy" id="911162"/>
    <lineage>
        <taxon>Eukaryota</taxon>
        <taxon>Fungi</taxon>
        <taxon>Dikarya</taxon>
        <taxon>Ascomycota</taxon>
        <taxon>Pezizomycotina</taxon>
        <taxon>Sordariomycetes</taxon>
        <taxon>Hypocreomycetidae</taxon>
        <taxon>Hypocreales</taxon>
        <taxon>Ophiocordycipitaceae</taxon>
        <taxon>Ophiocordyceps</taxon>
    </lineage>
</organism>
<dbReference type="Gene3D" id="1.50.10.20">
    <property type="match status" value="1"/>
</dbReference>
<accession>T5AKE7</accession>
<evidence type="ECO:0000256" key="2">
    <source>
        <dbReference type="SAM" id="SignalP"/>
    </source>
</evidence>
<feature type="signal peptide" evidence="2">
    <location>
        <begin position="1"/>
        <end position="22"/>
    </location>
</feature>
<evidence type="ECO:0000313" key="4">
    <source>
        <dbReference type="Proteomes" id="UP000019374"/>
    </source>
</evidence>
<evidence type="ECO:0000313" key="3">
    <source>
        <dbReference type="EMBL" id="EQL02293.1"/>
    </source>
</evidence>
<keyword evidence="3" id="KW-0378">Hydrolase</keyword>
<keyword evidence="2" id="KW-0732">Signal</keyword>
<dbReference type="OrthoDB" id="4104179at2759"/>
<dbReference type="InterPro" id="IPR053169">
    <property type="entry name" value="MUG_Protein"/>
</dbReference>
<dbReference type="GO" id="GO:0016787">
    <property type="term" value="F:hydrolase activity"/>
    <property type="evidence" value="ECO:0007669"/>
    <property type="project" value="UniProtKB-KW"/>
</dbReference>
<dbReference type="HOGENOM" id="CLU_021766_1_0_1"/>
<reference evidence="3 4" key="1">
    <citation type="journal article" date="2013" name="Chin. Sci. Bull.">
        <title>Genome survey uncovers the secrets of sex and lifestyle in caterpillar fungus.</title>
        <authorList>
            <person name="Hu X."/>
            <person name="Zhang Y."/>
            <person name="Xiao G."/>
            <person name="Zheng P."/>
            <person name="Xia Y."/>
            <person name="Zhang X."/>
            <person name="St Leger R.J."/>
            <person name="Liu X."/>
            <person name="Wang C."/>
        </authorList>
    </citation>
    <scope>NUCLEOTIDE SEQUENCE [LARGE SCALE GENOMIC DNA]</scope>
    <source>
        <strain evidence="4">Co18 / CGMCC 3.14243</strain>
        <tissue evidence="3">Fruit-body</tissue>
    </source>
</reference>
<dbReference type="GO" id="GO:0005975">
    <property type="term" value="P:carbohydrate metabolic process"/>
    <property type="evidence" value="ECO:0007669"/>
    <property type="project" value="InterPro"/>
</dbReference>
<dbReference type="InterPro" id="IPR008928">
    <property type="entry name" value="6-hairpin_glycosidase_sf"/>
</dbReference>
<sequence>MVRRSLAGCFAGLLFAKSIVSASGLRFPPGKLRHYCPITAGPSPQVCISFPVPPTKLEARSPHLAHVDGQGLQEVFDALAVMQDNYYDAVNGTWPTSIDWTGAVVETILSGTLSTLTRSLSSKHAAGDAQMKQGENLISSLYAQVVHSFFGQNAVAIKYQAYDDILWVVLGWIEAIKFVRLLAQLDYPGTGHSCKYMARELSQALPSTPWHGFNWFCTFAERAREFWDLATHGWDTLLCGGGMIWNPRLVPYKNAITNELWIAASVAMYEHFPNDTFRETWVASKGFPTTNPVYLAAAVEGYKWLKDVNMTNQRGLYVDGYHIDGNKPNNVKCDVRDEMVYTYNQGVILTGQRGLWDVTGSPWYLEEGGSLIQSVIKATGWDAFRNAPVDDAHAPPPGQLLPPWHGLGRGGILEELCDASGTCSQDSQTFKGIFFHHLTAFCAPVEAVAHGPHFSAEEHAQVQAAHVKTCREYLGWVRHNARAALGTRDQRGRFGMWWGANVFSRLAVSKFTDGIDHVAPNSTDYRNEGTPHDAVWGGSGKWEPGPYKMRLTCQDESTQPARSHRVPDEANRSPEKRDDDSNKSPEKRDDDSNKSPEKRDDDPNNRGRGRTVETQAGGLALLRAYWELSQERW</sequence>
<dbReference type="PANTHER" id="PTHR47791:SF2">
    <property type="entry name" value="ENDO MANNANASE, GH76 FAMILY (EUROFUNG)"/>
    <property type="match status" value="1"/>
</dbReference>
<gene>
    <name evidence="3" type="ORF">OCS_01993</name>
</gene>
<proteinExistence type="predicted"/>
<feature type="region of interest" description="Disordered" evidence="1">
    <location>
        <begin position="554"/>
        <end position="619"/>
    </location>
</feature>
<feature type="chain" id="PRO_5004596852" evidence="2">
    <location>
        <begin position="23"/>
        <end position="633"/>
    </location>
</feature>
<feature type="compositionally biased region" description="Basic and acidic residues" evidence="1">
    <location>
        <begin position="565"/>
        <end position="605"/>
    </location>
</feature>
<dbReference type="eggNOG" id="ENOG502QTTU">
    <property type="taxonomic scope" value="Eukaryota"/>
</dbReference>
<dbReference type="Pfam" id="PF03663">
    <property type="entry name" value="Glyco_hydro_76"/>
    <property type="match status" value="1"/>
</dbReference>
<dbReference type="InterPro" id="IPR005198">
    <property type="entry name" value="Glyco_hydro_76"/>
</dbReference>
<dbReference type="PANTHER" id="PTHR47791">
    <property type="entry name" value="MEIOTICALLY UP-REGULATED GENE 191 PROTEIN"/>
    <property type="match status" value="1"/>
</dbReference>
<name>T5AKE7_OPHSC</name>
<feature type="region of interest" description="Disordered" evidence="1">
    <location>
        <begin position="518"/>
        <end position="541"/>
    </location>
</feature>
<dbReference type="SUPFAM" id="SSF48208">
    <property type="entry name" value="Six-hairpin glycosidases"/>
    <property type="match status" value="1"/>
</dbReference>
<dbReference type="Proteomes" id="UP000019374">
    <property type="component" value="Unassembled WGS sequence"/>
</dbReference>
<evidence type="ECO:0000256" key="1">
    <source>
        <dbReference type="SAM" id="MobiDB-lite"/>
    </source>
</evidence>
<protein>
    <submittedName>
        <fullName evidence="3">Glycoside hydrolase, family 76</fullName>
    </submittedName>
</protein>
<dbReference type="EMBL" id="KE652324">
    <property type="protein sequence ID" value="EQL02293.1"/>
    <property type="molecule type" value="Genomic_DNA"/>
</dbReference>
<dbReference type="AlphaFoldDB" id="T5AKE7"/>